<dbReference type="EMBL" id="AACS02000005">
    <property type="protein sequence ID" value="EAU84635.2"/>
    <property type="molecule type" value="Genomic_DNA"/>
</dbReference>
<evidence type="ECO:0000313" key="4">
    <source>
        <dbReference type="Proteomes" id="UP000001861"/>
    </source>
</evidence>
<dbReference type="GeneID" id="6013573"/>
<dbReference type="HOGENOM" id="CLU_061593_0_0_1"/>
<proteinExistence type="inferred from homology"/>
<evidence type="ECO:0000256" key="2">
    <source>
        <dbReference type="SAM" id="MobiDB-lite"/>
    </source>
</evidence>
<comment type="caution">
    <text evidence="3">The sequence shown here is derived from an EMBL/GenBank/DDBJ whole genome shotgun (WGS) entry which is preliminary data.</text>
</comment>
<feature type="region of interest" description="Disordered" evidence="2">
    <location>
        <begin position="1"/>
        <end position="29"/>
    </location>
</feature>
<dbReference type="GO" id="GO:0000387">
    <property type="term" value="P:spliceosomal snRNP assembly"/>
    <property type="evidence" value="ECO:0007669"/>
    <property type="project" value="InterPro"/>
</dbReference>
<accession>A8NWY5</accession>
<feature type="region of interest" description="Disordered" evidence="2">
    <location>
        <begin position="233"/>
        <end position="274"/>
    </location>
</feature>
<sequence length="414" mass="46719">MDISIPISGSSALKRKRDAYEDDSDDEVPAYGKQILPVASLPDDFDGEPQDGMEYLFTVRRDAQRLPEITRVPNPYETSKPLPEVVRPPGTHPSLPTPEWCELLETRFRNLRKNFNQPTIFVGPAHEAHRKYMPDKKERDMWWAYLEGKPESEWNIPKSQSKRQQKQKQRQAQYQSQSQQQSADSLDVGGGSNQTLRAWADEPEEDVAPTIIYETSLLDGNDEGEVEQALSIDPAEGLPTPTGTPGPPDSPLPSMSSAGPSSDKKGKSPVMKPREPSPVILKLIDEPTALHLLMYFTHWLNSHLQSADRSSFCPRESHARWIFALLSRIDDHISADDMNLMRNLARACIGLLGNLIERRISPRISLSLSEEEDDSMSERSCWIILAVIVHVWKQRDLWMDAEAVLARFPASCLS</sequence>
<dbReference type="Pfam" id="PF04938">
    <property type="entry name" value="SIP1"/>
    <property type="match status" value="1"/>
</dbReference>
<feature type="region of interest" description="Disordered" evidence="2">
    <location>
        <begin position="72"/>
        <end position="93"/>
    </location>
</feature>
<protein>
    <recommendedName>
        <fullName evidence="5">Survival motor neuron interacting protein 1</fullName>
    </recommendedName>
</protein>
<dbReference type="AlphaFoldDB" id="A8NWY5"/>
<feature type="compositionally biased region" description="Low complexity" evidence="2">
    <location>
        <begin position="170"/>
        <end position="183"/>
    </location>
</feature>
<dbReference type="OrthoDB" id="428895at2759"/>
<feature type="compositionally biased region" description="Pro residues" evidence="2">
    <location>
        <begin position="242"/>
        <end position="251"/>
    </location>
</feature>
<keyword evidence="4" id="KW-1185">Reference proteome</keyword>
<dbReference type="eggNOG" id="ENOG502SCAA">
    <property type="taxonomic scope" value="Eukaryota"/>
</dbReference>
<dbReference type="PANTHER" id="PTHR12794">
    <property type="entry name" value="GEMIN2"/>
    <property type="match status" value="1"/>
</dbReference>
<dbReference type="Proteomes" id="UP000001861">
    <property type="component" value="Unassembled WGS sequence"/>
</dbReference>
<feature type="region of interest" description="Disordered" evidence="2">
    <location>
        <begin position="153"/>
        <end position="205"/>
    </location>
</feature>
<dbReference type="KEGG" id="cci:CC1G_00154"/>
<organism evidence="3 4">
    <name type="scientific">Coprinopsis cinerea (strain Okayama-7 / 130 / ATCC MYA-4618 / FGSC 9003)</name>
    <name type="common">Inky cap fungus</name>
    <name type="synonym">Hormographiella aspergillata</name>
    <dbReference type="NCBI Taxonomy" id="240176"/>
    <lineage>
        <taxon>Eukaryota</taxon>
        <taxon>Fungi</taxon>
        <taxon>Dikarya</taxon>
        <taxon>Basidiomycota</taxon>
        <taxon>Agaricomycotina</taxon>
        <taxon>Agaricomycetes</taxon>
        <taxon>Agaricomycetidae</taxon>
        <taxon>Agaricales</taxon>
        <taxon>Agaricineae</taxon>
        <taxon>Psathyrellaceae</taxon>
        <taxon>Coprinopsis</taxon>
    </lineage>
</organism>
<dbReference type="GO" id="GO:0005634">
    <property type="term" value="C:nucleus"/>
    <property type="evidence" value="ECO:0007669"/>
    <property type="project" value="TreeGrafter"/>
</dbReference>
<comment type="similarity">
    <text evidence="1">Belongs to the gemin-2 family.</text>
</comment>
<dbReference type="OMA" id="YFTHWIN"/>
<evidence type="ECO:0000313" key="3">
    <source>
        <dbReference type="EMBL" id="EAU84635.2"/>
    </source>
</evidence>
<evidence type="ECO:0008006" key="5">
    <source>
        <dbReference type="Google" id="ProtNLM"/>
    </source>
</evidence>
<dbReference type="VEuPathDB" id="FungiDB:CC1G_00154"/>
<reference evidence="3 4" key="1">
    <citation type="journal article" date="2010" name="Proc. Natl. Acad. Sci. U.S.A.">
        <title>Insights into evolution of multicellular fungi from the assembled chromosomes of the mushroom Coprinopsis cinerea (Coprinus cinereus).</title>
        <authorList>
            <person name="Stajich J.E."/>
            <person name="Wilke S.K."/>
            <person name="Ahren D."/>
            <person name="Au C.H."/>
            <person name="Birren B.W."/>
            <person name="Borodovsky M."/>
            <person name="Burns C."/>
            <person name="Canback B."/>
            <person name="Casselton L.A."/>
            <person name="Cheng C.K."/>
            <person name="Deng J."/>
            <person name="Dietrich F.S."/>
            <person name="Fargo D.C."/>
            <person name="Farman M.L."/>
            <person name="Gathman A.C."/>
            <person name="Goldberg J."/>
            <person name="Guigo R."/>
            <person name="Hoegger P.J."/>
            <person name="Hooker J.B."/>
            <person name="Huggins A."/>
            <person name="James T.Y."/>
            <person name="Kamada T."/>
            <person name="Kilaru S."/>
            <person name="Kodira C."/>
            <person name="Kues U."/>
            <person name="Kupfer D."/>
            <person name="Kwan H.S."/>
            <person name="Lomsadze A."/>
            <person name="Li W."/>
            <person name="Lilly W.W."/>
            <person name="Ma L.J."/>
            <person name="Mackey A.J."/>
            <person name="Manning G."/>
            <person name="Martin F."/>
            <person name="Muraguchi H."/>
            <person name="Natvig D.O."/>
            <person name="Palmerini H."/>
            <person name="Ramesh M.A."/>
            <person name="Rehmeyer C.J."/>
            <person name="Roe B.A."/>
            <person name="Shenoy N."/>
            <person name="Stanke M."/>
            <person name="Ter-Hovhannisyan V."/>
            <person name="Tunlid A."/>
            <person name="Velagapudi R."/>
            <person name="Vision T.J."/>
            <person name="Zeng Q."/>
            <person name="Zolan M.E."/>
            <person name="Pukkila P.J."/>
        </authorList>
    </citation>
    <scope>NUCLEOTIDE SEQUENCE [LARGE SCALE GENOMIC DNA]</scope>
    <source>
        <strain evidence="4">Okayama-7 / 130 / ATCC MYA-4618 / FGSC 9003</strain>
    </source>
</reference>
<dbReference type="InParanoid" id="A8NWY5"/>
<feature type="compositionally biased region" description="Basic residues" evidence="2">
    <location>
        <begin position="160"/>
        <end position="169"/>
    </location>
</feature>
<gene>
    <name evidence="3" type="ORF">CC1G_00154</name>
</gene>
<name>A8NWY5_COPC7</name>
<dbReference type="Gene3D" id="1.20.58.1070">
    <property type="match status" value="1"/>
</dbReference>
<dbReference type="RefSeq" id="XP_001837018.2">
    <property type="nucleotide sequence ID" value="XM_001836966.2"/>
</dbReference>
<dbReference type="GO" id="GO:0032797">
    <property type="term" value="C:SMN complex"/>
    <property type="evidence" value="ECO:0007669"/>
    <property type="project" value="TreeGrafter"/>
</dbReference>
<dbReference type="InterPro" id="IPR035426">
    <property type="entry name" value="Gemin2/Brr1"/>
</dbReference>
<evidence type="ECO:0000256" key="1">
    <source>
        <dbReference type="ARBA" id="ARBA00025758"/>
    </source>
</evidence>
<dbReference type="PANTHER" id="PTHR12794:SF0">
    <property type="entry name" value="GEM-ASSOCIATED PROTEIN 2"/>
    <property type="match status" value="1"/>
</dbReference>